<evidence type="ECO:0000259" key="4">
    <source>
        <dbReference type="PROSITE" id="PS50932"/>
    </source>
</evidence>
<dbReference type="Pfam" id="PF13377">
    <property type="entry name" value="Peripla_BP_3"/>
    <property type="match status" value="1"/>
</dbReference>
<dbReference type="Pfam" id="PF00356">
    <property type="entry name" value="LacI"/>
    <property type="match status" value="1"/>
</dbReference>
<dbReference type="EMBL" id="JAHBBD010000003">
    <property type="protein sequence ID" value="MBW3082157.1"/>
    <property type="molecule type" value="Genomic_DNA"/>
</dbReference>
<dbReference type="Proteomes" id="UP000812844">
    <property type="component" value="Unassembled WGS sequence"/>
</dbReference>
<dbReference type="PROSITE" id="PS00356">
    <property type="entry name" value="HTH_LACI_1"/>
    <property type="match status" value="1"/>
</dbReference>
<keyword evidence="2 5" id="KW-0238">DNA-binding</keyword>
<sequence length="340" mass="36569">MQRATIDDVARAAGVSTFTVSRALRGKEHVAAATRAKVLKAAEELNYTASRSAASLASGRTNRVALLSRERVSGWFIGELMEGLVDVLAPAGYDLTIYRIGSGEERSGFFTKLPANRNADALIATGFSVNDDEKQALMRMNMPIVSVNASDLTYCQASIAIDDEGSEASVVRYLATLGHRRLCYVGRVDPLTGNDWGFDARTRGYQDEVTELGLHDCGMYFVDMTDRRSIRQTVASILALPERPTALCVWSDQLAVIILNDLRSLGIRVPQDISVFGFDGSDAATTANLSTMTQPARQIGRLAAQRALTLIDGGTLDETHTVVPTALEPGATAGPAPADR</sequence>
<evidence type="ECO:0000256" key="1">
    <source>
        <dbReference type="ARBA" id="ARBA00023015"/>
    </source>
</evidence>
<dbReference type="InterPro" id="IPR000843">
    <property type="entry name" value="HTH_LacI"/>
</dbReference>
<keyword evidence="6" id="KW-1185">Reference proteome</keyword>
<dbReference type="CDD" id="cd06267">
    <property type="entry name" value="PBP1_LacI_sugar_binding-like"/>
    <property type="match status" value="1"/>
</dbReference>
<organism evidence="5 6">
    <name type="scientific">Bifidobacterium phasiani</name>
    <dbReference type="NCBI Taxonomy" id="2834431"/>
    <lineage>
        <taxon>Bacteria</taxon>
        <taxon>Bacillati</taxon>
        <taxon>Actinomycetota</taxon>
        <taxon>Actinomycetes</taxon>
        <taxon>Bifidobacteriales</taxon>
        <taxon>Bifidobacteriaceae</taxon>
        <taxon>Bifidobacterium</taxon>
    </lineage>
</organism>
<dbReference type="CDD" id="cd01392">
    <property type="entry name" value="HTH_LacI"/>
    <property type="match status" value="1"/>
</dbReference>
<dbReference type="RefSeq" id="WP_219080012.1">
    <property type="nucleotide sequence ID" value="NZ_JAHBBD010000003.1"/>
</dbReference>
<dbReference type="PANTHER" id="PTHR30146">
    <property type="entry name" value="LACI-RELATED TRANSCRIPTIONAL REPRESSOR"/>
    <property type="match status" value="1"/>
</dbReference>
<protein>
    <submittedName>
        <fullName evidence="5">LacI family DNA-binding transcriptional regulator</fullName>
    </submittedName>
</protein>
<evidence type="ECO:0000256" key="2">
    <source>
        <dbReference type="ARBA" id="ARBA00023125"/>
    </source>
</evidence>
<keyword evidence="1" id="KW-0805">Transcription regulation</keyword>
<evidence type="ECO:0000256" key="3">
    <source>
        <dbReference type="ARBA" id="ARBA00023163"/>
    </source>
</evidence>
<comment type="caution">
    <text evidence="5">The sequence shown here is derived from an EMBL/GenBank/DDBJ whole genome shotgun (WGS) entry which is preliminary data.</text>
</comment>
<dbReference type="GO" id="GO:0003677">
    <property type="term" value="F:DNA binding"/>
    <property type="evidence" value="ECO:0007669"/>
    <property type="project" value="UniProtKB-KW"/>
</dbReference>
<name>A0ABS6W8U7_9BIFI</name>
<keyword evidence="3" id="KW-0804">Transcription</keyword>
<gene>
    <name evidence="5" type="ORF">KIH73_01965</name>
</gene>
<evidence type="ECO:0000313" key="5">
    <source>
        <dbReference type="EMBL" id="MBW3082157.1"/>
    </source>
</evidence>
<dbReference type="InterPro" id="IPR046335">
    <property type="entry name" value="LacI/GalR-like_sensor"/>
</dbReference>
<proteinExistence type="predicted"/>
<dbReference type="PANTHER" id="PTHR30146:SF109">
    <property type="entry name" value="HTH-TYPE TRANSCRIPTIONAL REGULATOR GALS"/>
    <property type="match status" value="1"/>
</dbReference>
<feature type="domain" description="HTH lacI-type" evidence="4">
    <location>
        <begin position="4"/>
        <end position="58"/>
    </location>
</feature>
<dbReference type="SMART" id="SM00354">
    <property type="entry name" value="HTH_LACI"/>
    <property type="match status" value="1"/>
</dbReference>
<evidence type="ECO:0000313" key="6">
    <source>
        <dbReference type="Proteomes" id="UP000812844"/>
    </source>
</evidence>
<accession>A0ABS6W8U7</accession>
<dbReference type="PROSITE" id="PS50932">
    <property type="entry name" value="HTH_LACI_2"/>
    <property type="match status" value="1"/>
</dbReference>
<reference evidence="5 6" key="1">
    <citation type="submission" date="2021-05" db="EMBL/GenBank/DDBJ databases">
        <title>Phylogenetic classification of ten novel species belonging to the genus Bifidobacterium comprising B. colchicus sp. nov., B. abeli sp. nov., B. bicoloris sp. nov., B. guerezis sp. nov., B. rosaliae sp. nov., B. santillanensis sp. nov., B. argentati sp. nov., B. amazzoni sp. nov., B. pluviali sp. nov., and B. pinnaculum sp. nov.</title>
        <authorList>
            <person name="Lugli G.A."/>
            <person name="Ruiz Garcia L."/>
            <person name="Margolles A."/>
            <person name="Ventura M."/>
        </authorList>
    </citation>
    <scope>NUCLEOTIDE SEQUENCE [LARGE SCALE GENOMIC DNA]</scope>
    <source>
        <strain evidence="5 6">6T3</strain>
    </source>
</reference>